<evidence type="ECO:0000313" key="6">
    <source>
        <dbReference type="Proteomes" id="UP000481288"/>
    </source>
</evidence>
<evidence type="ECO:0000256" key="1">
    <source>
        <dbReference type="ARBA" id="ARBA00022723"/>
    </source>
</evidence>
<organism evidence="5 6">
    <name type="scientific">Lachnellula cervina</name>
    <dbReference type="NCBI Taxonomy" id="1316786"/>
    <lineage>
        <taxon>Eukaryota</taxon>
        <taxon>Fungi</taxon>
        <taxon>Dikarya</taxon>
        <taxon>Ascomycota</taxon>
        <taxon>Pezizomycotina</taxon>
        <taxon>Leotiomycetes</taxon>
        <taxon>Helotiales</taxon>
        <taxon>Lachnaceae</taxon>
        <taxon>Lachnellula</taxon>
    </lineage>
</organism>
<accession>A0A7D8UME9</accession>
<sequence length="421" mass="47721">MDNPMGQNMYERQLPRDGEQDMSMFFDFGTAQELGDFRPSTTTQNQEPAPRGGIRVSLACIPCRSRHVKCGAEIPNCSRCQQDDKQCFYAKSRRGMRDRNAPRKKSSPQGGKASQVLENQFIRDHNSMSYAIGTSSSESYTGPSSETSPSPSSSSSNPSSFFYKAHPFVLPRYYFFNRLENDPESLKHLRAVIQYIGSLYAPDILSAEHRELALGQLDLPNLPVNGFTVQTLLLTAIVLHCDDEMDRAREVLDRAIYLALELRMNSREFASLEPDPVLAESWRRTYWGLFVTDSMIAGITRAPSFILYAVNADVELPCEHHDYTSGVIPRARTFAEYEDRDFEDETPIFSSFTYLIDLCRIVGCLLNLDQLCMKEREPAVANADAMLVNWKLHLPREKHGVIDKDEQVDELLFQAQGLLQV</sequence>
<gene>
    <name evidence="5" type="ORF">LCER1_G007327</name>
</gene>
<dbReference type="GO" id="GO:0006351">
    <property type="term" value="P:DNA-templated transcription"/>
    <property type="evidence" value="ECO:0007669"/>
    <property type="project" value="InterPro"/>
</dbReference>
<keyword evidence="2" id="KW-0539">Nucleus</keyword>
<comment type="caution">
    <text evidence="5">The sequence shown here is derived from an EMBL/GenBank/DDBJ whole genome shotgun (WGS) entry which is preliminary data.</text>
</comment>
<reference evidence="5 6" key="1">
    <citation type="submission" date="2018-05" db="EMBL/GenBank/DDBJ databases">
        <title>Whole genome sequencing for identification of molecular markers to develop diagnostic detection tools for the regulated plant pathogen Lachnellula willkommii.</title>
        <authorList>
            <person name="Giroux E."/>
            <person name="Bilodeau G."/>
        </authorList>
    </citation>
    <scope>NUCLEOTIDE SEQUENCE [LARGE SCALE GENOMIC DNA]</scope>
    <source>
        <strain evidence="5 6">CBS 625.97</strain>
    </source>
</reference>
<name>A0A7D8UME9_9HELO</name>
<feature type="region of interest" description="Disordered" evidence="3">
    <location>
        <begin position="91"/>
        <end position="115"/>
    </location>
</feature>
<dbReference type="CDD" id="cd12148">
    <property type="entry name" value="fungal_TF_MHR"/>
    <property type="match status" value="1"/>
</dbReference>
<feature type="domain" description="Zn(2)-C6 fungal-type" evidence="4">
    <location>
        <begin position="59"/>
        <end position="89"/>
    </location>
</feature>
<dbReference type="PANTHER" id="PTHR47431">
    <property type="entry name" value="ZN(II)2CYS6 TRANSCRIPTION FACTOR (EUROFUNG)-RELATED"/>
    <property type="match status" value="1"/>
</dbReference>
<dbReference type="OrthoDB" id="2399539at2759"/>
<dbReference type="PROSITE" id="PS00463">
    <property type="entry name" value="ZN2_CY6_FUNGAL_1"/>
    <property type="match status" value="1"/>
</dbReference>
<dbReference type="EMBL" id="QGMG01000668">
    <property type="protein sequence ID" value="TVY52145.1"/>
    <property type="molecule type" value="Genomic_DNA"/>
</dbReference>
<dbReference type="Pfam" id="PF00172">
    <property type="entry name" value="Zn_clus"/>
    <property type="match status" value="1"/>
</dbReference>
<dbReference type="SMART" id="SM00066">
    <property type="entry name" value="GAL4"/>
    <property type="match status" value="1"/>
</dbReference>
<proteinExistence type="predicted"/>
<keyword evidence="6" id="KW-1185">Reference proteome</keyword>
<evidence type="ECO:0000259" key="4">
    <source>
        <dbReference type="PROSITE" id="PS50048"/>
    </source>
</evidence>
<feature type="compositionally biased region" description="Low complexity" evidence="3">
    <location>
        <begin position="134"/>
        <end position="156"/>
    </location>
</feature>
<dbReference type="PANTHER" id="PTHR47431:SF4">
    <property type="entry name" value="ZN(II)2CYS6 TRANSCRIPTION FACTOR (EUROFUNG)"/>
    <property type="match status" value="1"/>
</dbReference>
<dbReference type="GO" id="GO:0003677">
    <property type="term" value="F:DNA binding"/>
    <property type="evidence" value="ECO:0007669"/>
    <property type="project" value="InterPro"/>
</dbReference>
<protein>
    <recommendedName>
        <fullName evidence="4">Zn(2)-C6 fungal-type domain-containing protein</fullName>
    </recommendedName>
</protein>
<evidence type="ECO:0000256" key="3">
    <source>
        <dbReference type="SAM" id="MobiDB-lite"/>
    </source>
</evidence>
<dbReference type="Pfam" id="PF04082">
    <property type="entry name" value="Fungal_trans"/>
    <property type="match status" value="1"/>
</dbReference>
<dbReference type="GO" id="GO:0000981">
    <property type="term" value="F:DNA-binding transcription factor activity, RNA polymerase II-specific"/>
    <property type="evidence" value="ECO:0007669"/>
    <property type="project" value="InterPro"/>
</dbReference>
<evidence type="ECO:0000256" key="2">
    <source>
        <dbReference type="ARBA" id="ARBA00023242"/>
    </source>
</evidence>
<dbReference type="SUPFAM" id="SSF57701">
    <property type="entry name" value="Zn2/Cys6 DNA-binding domain"/>
    <property type="match status" value="1"/>
</dbReference>
<dbReference type="InterPro" id="IPR007219">
    <property type="entry name" value="XnlR_reg_dom"/>
</dbReference>
<feature type="region of interest" description="Disordered" evidence="3">
    <location>
        <begin position="132"/>
        <end position="156"/>
    </location>
</feature>
<dbReference type="Gene3D" id="4.10.240.10">
    <property type="entry name" value="Zn(2)-C6 fungal-type DNA-binding domain"/>
    <property type="match status" value="1"/>
</dbReference>
<dbReference type="AlphaFoldDB" id="A0A7D8UME9"/>
<dbReference type="GO" id="GO:0008270">
    <property type="term" value="F:zinc ion binding"/>
    <property type="evidence" value="ECO:0007669"/>
    <property type="project" value="InterPro"/>
</dbReference>
<dbReference type="CDD" id="cd00067">
    <property type="entry name" value="GAL4"/>
    <property type="match status" value="1"/>
</dbReference>
<dbReference type="Proteomes" id="UP000481288">
    <property type="component" value="Unassembled WGS sequence"/>
</dbReference>
<dbReference type="InterPro" id="IPR036864">
    <property type="entry name" value="Zn2-C6_fun-type_DNA-bd_sf"/>
</dbReference>
<dbReference type="PROSITE" id="PS50048">
    <property type="entry name" value="ZN2_CY6_FUNGAL_2"/>
    <property type="match status" value="1"/>
</dbReference>
<dbReference type="InterPro" id="IPR001138">
    <property type="entry name" value="Zn2Cys6_DnaBD"/>
</dbReference>
<keyword evidence="1" id="KW-0479">Metal-binding</keyword>
<evidence type="ECO:0000313" key="5">
    <source>
        <dbReference type="EMBL" id="TVY52145.1"/>
    </source>
</evidence>